<gene>
    <name evidence="1" type="ORF">OI18_15010</name>
</gene>
<accession>A0A0C1ITX3</accession>
<dbReference type="AlphaFoldDB" id="A0A0C1ITX3"/>
<name>A0A0C1ITX3_9BACT</name>
<dbReference type="Proteomes" id="UP000031408">
    <property type="component" value="Unassembled WGS sequence"/>
</dbReference>
<reference evidence="1 2" key="1">
    <citation type="submission" date="2014-11" db="EMBL/GenBank/DDBJ databases">
        <title>Genome sequence of Flavihumibacter solisilvae 3-3.</title>
        <authorList>
            <person name="Zhou G."/>
            <person name="Li M."/>
            <person name="Wang G."/>
        </authorList>
    </citation>
    <scope>NUCLEOTIDE SEQUENCE [LARGE SCALE GENOMIC DNA]</scope>
    <source>
        <strain evidence="1 2">3-3</strain>
    </source>
</reference>
<dbReference type="RefSeq" id="WP_039141192.1">
    <property type="nucleotide sequence ID" value="NZ_JSVC01000016.1"/>
</dbReference>
<comment type="caution">
    <text evidence="1">The sequence shown here is derived from an EMBL/GenBank/DDBJ whole genome shotgun (WGS) entry which is preliminary data.</text>
</comment>
<dbReference type="STRING" id="1349421.OI18_15010"/>
<keyword evidence="2" id="KW-1185">Reference proteome</keyword>
<evidence type="ECO:0000313" key="2">
    <source>
        <dbReference type="Proteomes" id="UP000031408"/>
    </source>
</evidence>
<sequence>MNEQLYFNDQAHIAEKFLMIQDHLTDTSRMAVLKIRNWKLVEHLPETSQRYRKHMQQTLFNVVPNEFVLCEVGYHFSPINN</sequence>
<organism evidence="1 2">
    <name type="scientific">Flavihumibacter solisilvae</name>
    <dbReference type="NCBI Taxonomy" id="1349421"/>
    <lineage>
        <taxon>Bacteria</taxon>
        <taxon>Pseudomonadati</taxon>
        <taxon>Bacteroidota</taxon>
        <taxon>Chitinophagia</taxon>
        <taxon>Chitinophagales</taxon>
        <taxon>Chitinophagaceae</taxon>
        <taxon>Flavihumibacter</taxon>
    </lineage>
</organism>
<protein>
    <submittedName>
        <fullName evidence="1">Uncharacterized protein</fullName>
    </submittedName>
</protein>
<evidence type="ECO:0000313" key="1">
    <source>
        <dbReference type="EMBL" id="KIC93894.1"/>
    </source>
</evidence>
<dbReference type="OrthoDB" id="677177at2"/>
<dbReference type="EMBL" id="JSVC01000016">
    <property type="protein sequence ID" value="KIC93894.1"/>
    <property type="molecule type" value="Genomic_DNA"/>
</dbReference>
<proteinExistence type="predicted"/>